<name>A0A840ARQ2_9HYPH</name>
<comment type="caution">
    <text evidence="1">The sequence shown here is derived from an EMBL/GenBank/DDBJ whole genome shotgun (WGS) entry which is preliminary data.</text>
</comment>
<dbReference type="Pfam" id="PF08020">
    <property type="entry name" value="DUF1706"/>
    <property type="match status" value="1"/>
</dbReference>
<sequence length="170" mass="19161">MAIPSDRKSLLAAIETSFAKLMDVIEAIPTDRVGEATMEGHSAGSQISVRDAVAYLVGWNELVLKWQARREAGAAVDFPETGYRWDELGRLAEKFYRDYDDLPYPELIDRLRRAKNDIVALIAAQSDQSLYGVPWYGKWPLGRMIQLNTSSPYANTRARLQKWRKAAGLA</sequence>
<dbReference type="PANTHER" id="PTHR40658">
    <property type="match status" value="1"/>
</dbReference>
<dbReference type="EMBL" id="JACIDS010000005">
    <property type="protein sequence ID" value="MBB3933060.1"/>
    <property type="molecule type" value="Genomic_DNA"/>
</dbReference>
<accession>A0A840ARQ2</accession>
<protein>
    <recommendedName>
        <fullName evidence="3">ClbS/DfsB family four-helix bundle protein</fullName>
    </recommendedName>
</protein>
<dbReference type="PIRSF" id="PIRSF031551">
    <property type="entry name" value="DUF1706"/>
    <property type="match status" value="1"/>
</dbReference>
<dbReference type="InterPro" id="IPR012550">
    <property type="entry name" value="DUF1706"/>
</dbReference>
<dbReference type="Gene3D" id="1.20.120.450">
    <property type="entry name" value="dinb family like domain"/>
    <property type="match status" value="1"/>
</dbReference>
<dbReference type="Proteomes" id="UP000553963">
    <property type="component" value="Unassembled WGS sequence"/>
</dbReference>
<organism evidence="1 2">
    <name type="scientific">Kaistia hirudinis</name>
    <dbReference type="NCBI Taxonomy" id="1293440"/>
    <lineage>
        <taxon>Bacteria</taxon>
        <taxon>Pseudomonadati</taxon>
        <taxon>Pseudomonadota</taxon>
        <taxon>Alphaproteobacteria</taxon>
        <taxon>Hyphomicrobiales</taxon>
        <taxon>Kaistiaceae</taxon>
        <taxon>Kaistia</taxon>
    </lineage>
</organism>
<evidence type="ECO:0000313" key="2">
    <source>
        <dbReference type="Proteomes" id="UP000553963"/>
    </source>
</evidence>
<dbReference type="SUPFAM" id="SSF109854">
    <property type="entry name" value="DinB/YfiT-like putative metalloenzymes"/>
    <property type="match status" value="1"/>
</dbReference>
<dbReference type="InterPro" id="IPR034660">
    <property type="entry name" value="DinB/YfiT-like"/>
</dbReference>
<reference evidence="1 2" key="1">
    <citation type="submission" date="2020-08" db="EMBL/GenBank/DDBJ databases">
        <title>Genomic Encyclopedia of Type Strains, Phase IV (KMG-IV): sequencing the most valuable type-strain genomes for metagenomic binning, comparative biology and taxonomic classification.</title>
        <authorList>
            <person name="Goeker M."/>
        </authorList>
    </citation>
    <scope>NUCLEOTIDE SEQUENCE [LARGE SCALE GENOMIC DNA]</scope>
    <source>
        <strain evidence="1 2">DSM 25966</strain>
    </source>
</reference>
<evidence type="ECO:0008006" key="3">
    <source>
        <dbReference type="Google" id="ProtNLM"/>
    </source>
</evidence>
<gene>
    <name evidence="1" type="ORF">GGR25_004124</name>
</gene>
<evidence type="ECO:0000313" key="1">
    <source>
        <dbReference type="EMBL" id="MBB3933060.1"/>
    </source>
</evidence>
<dbReference type="RefSeq" id="WP_183400708.1">
    <property type="nucleotide sequence ID" value="NZ_JACIDS010000005.1"/>
</dbReference>
<keyword evidence="2" id="KW-1185">Reference proteome</keyword>
<proteinExistence type="predicted"/>
<dbReference type="AlphaFoldDB" id="A0A840ARQ2"/>
<dbReference type="PANTHER" id="PTHR40658:SF3">
    <property type="entry name" value="CLBS_DFSB FAMILY FOUR-HELIX BUNDLE PROTEIN"/>
    <property type="match status" value="1"/>
</dbReference>